<keyword evidence="2" id="KW-1185">Reference proteome</keyword>
<dbReference type="AlphaFoldDB" id="A0A0E0GGF7"/>
<proteinExistence type="predicted"/>
<evidence type="ECO:0000313" key="2">
    <source>
        <dbReference type="Proteomes" id="UP000006591"/>
    </source>
</evidence>
<dbReference type="Proteomes" id="UP000006591">
    <property type="component" value="Chromosome 3"/>
</dbReference>
<dbReference type="EnsemblPlants" id="ONIVA03G02480.1">
    <property type="protein sequence ID" value="ONIVA03G02480.1"/>
    <property type="gene ID" value="ONIVA03G02480"/>
</dbReference>
<reference evidence="1" key="2">
    <citation type="submission" date="2018-04" db="EMBL/GenBank/DDBJ databases">
        <title>OnivRS2 (Oryza nivara Reference Sequence Version 2).</title>
        <authorList>
            <person name="Zhang J."/>
            <person name="Kudrna D."/>
            <person name="Lee S."/>
            <person name="Talag J."/>
            <person name="Rajasekar S."/>
            <person name="Welchert J."/>
            <person name="Hsing Y.-I."/>
            <person name="Wing R.A."/>
        </authorList>
    </citation>
    <scope>NUCLEOTIDE SEQUENCE [LARGE SCALE GENOMIC DNA]</scope>
    <source>
        <strain evidence="1">SL10</strain>
    </source>
</reference>
<dbReference type="HOGENOM" id="CLU_812297_0_0_1"/>
<reference evidence="1" key="1">
    <citation type="submission" date="2015-04" db="UniProtKB">
        <authorList>
            <consortium name="EnsemblPlants"/>
        </authorList>
    </citation>
    <scope>IDENTIFICATION</scope>
    <source>
        <strain evidence="1">SL10</strain>
    </source>
</reference>
<protein>
    <submittedName>
        <fullName evidence="1">Uncharacterized protein</fullName>
    </submittedName>
</protein>
<organism evidence="1">
    <name type="scientific">Oryza nivara</name>
    <name type="common">Indian wild rice</name>
    <name type="synonym">Oryza sativa f. spontanea</name>
    <dbReference type="NCBI Taxonomy" id="4536"/>
    <lineage>
        <taxon>Eukaryota</taxon>
        <taxon>Viridiplantae</taxon>
        <taxon>Streptophyta</taxon>
        <taxon>Embryophyta</taxon>
        <taxon>Tracheophyta</taxon>
        <taxon>Spermatophyta</taxon>
        <taxon>Magnoliopsida</taxon>
        <taxon>Liliopsida</taxon>
        <taxon>Poales</taxon>
        <taxon>Poaceae</taxon>
        <taxon>BOP clade</taxon>
        <taxon>Oryzoideae</taxon>
        <taxon>Oryzeae</taxon>
        <taxon>Oryzinae</taxon>
        <taxon>Oryza</taxon>
    </lineage>
</organism>
<name>A0A0E0GGF7_ORYNI</name>
<dbReference type="Gramene" id="ONIVA03G02480.1">
    <property type="protein sequence ID" value="ONIVA03G02480.1"/>
    <property type="gene ID" value="ONIVA03G02480"/>
</dbReference>
<evidence type="ECO:0000313" key="1">
    <source>
        <dbReference type="EnsemblPlants" id="ONIVA03G02480.1"/>
    </source>
</evidence>
<sequence>MPYSCSIRLKCIHPSSTKPDTLQAVNTETKCLSDPSKTNAGSQQIDSGDHLNLEALCPHLHEAIKCLIRPFIQRIPTNHAVPCHYGPQRHRCKHAPSISNFATFAVHVQKRSTHLDILLQPPIRHIPVHHYVPRDDVPNRHSVEHPFGVLDEAKLGVERDERVAGVDVVLQAKLDHHAVRRVALVEIPEARAALDDDGEGEAVGARAVLEHAAAARAPAGRPASAKPRIMTLWRNASGPLTAARASTASSMRPSAARETTRDLELPRFGGSLGGGSLEVAGMRFWEAQAVVVVARAGRAARTSGVAMAGVGVGRGGGDGVVAGYFSVAVSEVYPTRERRGEK</sequence>
<accession>A0A0E0GGF7</accession>